<name>A0A1G8JYC6_9PSED</name>
<feature type="transmembrane region" description="Helical" evidence="1">
    <location>
        <begin position="49"/>
        <end position="70"/>
    </location>
</feature>
<keyword evidence="1" id="KW-0812">Transmembrane</keyword>
<dbReference type="OrthoDB" id="9809977at2"/>
<evidence type="ECO:0000256" key="1">
    <source>
        <dbReference type="SAM" id="Phobius"/>
    </source>
</evidence>
<keyword evidence="3" id="KW-1185">Reference proteome</keyword>
<feature type="transmembrane region" description="Helical" evidence="1">
    <location>
        <begin position="147"/>
        <end position="166"/>
    </location>
</feature>
<organism evidence="2 3">
    <name type="scientific">Pseudomonas abietaniphila</name>
    <dbReference type="NCBI Taxonomy" id="89065"/>
    <lineage>
        <taxon>Bacteria</taxon>
        <taxon>Pseudomonadati</taxon>
        <taxon>Pseudomonadota</taxon>
        <taxon>Gammaproteobacteria</taxon>
        <taxon>Pseudomonadales</taxon>
        <taxon>Pseudomonadaceae</taxon>
        <taxon>Pseudomonas</taxon>
    </lineage>
</organism>
<keyword evidence="1" id="KW-1133">Transmembrane helix</keyword>
<dbReference type="EMBL" id="FNCO01000012">
    <property type="protein sequence ID" value="SDI35560.1"/>
    <property type="molecule type" value="Genomic_DNA"/>
</dbReference>
<keyword evidence="1" id="KW-0472">Membrane</keyword>
<proteinExistence type="predicted"/>
<accession>A0A1G8JYC6</accession>
<feature type="transmembrane region" description="Helical" evidence="1">
    <location>
        <begin position="123"/>
        <end position="140"/>
    </location>
</feature>
<sequence>MHSQTLPLAPGQRRFATASAVLGWFALAVQLYLILWGRWTDQASLVGGLVRFFSFFTVLTNTLVAVALTCAITDRCGAAHRFFRSPIVCAGITTSILLVSIAYNLLLRHLWTPEGWQWVADELLHDVMPLLFVGYWWLYVTKGLLGLKHLLAWIAYPAVYFAWLLFRGNAFGDYLYPFLDIGTLGLGRVVINAFGVLAGFVVIGLIIVLIDRLKARRVQNR</sequence>
<evidence type="ECO:0000313" key="2">
    <source>
        <dbReference type="EMBL" id="SDI35560.1"/>
    </source>
</evidence>
<dbReference type="NCBIfam" id="NF038065">
    <property type="entry name" value="Pr6Pr"/>
    <property type="match status" value="1"/>
</dbReference>
<dbReference type="InterPro" id="IPR049713">
    <property type="entry name" value="Pr6Pr-like"/>
</dbReference>
<dbReference type="Proteomes" id="UP000182894">
    <property type="component" value="Unassembled WGS sequence"/>
</dbReference>
<gene>
    <name evidence="2" type="ORF">SAMN05216605_112185</name>
</gene>
<dbReference type="AlphaFoldDB" id="A0A1G8JYC6"/>
<feature type="transmembrane region" description="Helical" evidence="1">
    <location>
        <begin position="82"/>
        <end position="103"/>
    </location>
</feature>
<evidence type="ECO:0008006" key="4">
    <source>
        <dbReference type="Google" id="ProtNLM"/>
    </source>
</evidence>
<evidence type="ECO:0000313" key="3">
    <source>
        <dbReference type="Proteomes" id="UP000182894"/>
    </source>
</evidence>
<dbReference type="RefSeq" id="WP_074755746.1">
    <property type="nucleotide sequence ID" value="NZ_FNCO01000012.1"/>
</dbReference>
<feature type="transmembrane region" description="Helical" evidence="1">
    <location>
        <begin position="186"/>
        <end position="210"/>
    </location>
</feature>
<feature type="transmembrane region" description="Helical" evidence="1">
    <location>
        <begin position="15"/>
        <end position="37"/>
    </location>
</feature>
<dbReference type="STRING" id="89065.SAMN05216605_112185"/>
<reference evidence="3" key="1">
    <citation type="submission" date="2016-10" db="EMBL/GenBank/DDBJ databases">
        <authorList>
            <person name="Varghese N."/>
            <person name="Submissions S."/>
        </authorList>
    </citation>
    <scope>NUCLEOTIDE SEQUENCE [LARGE SCALE GENOMIC DNA]</scope>
    <source>
        <strain evidence="3">ATCC 700689</strain>
    </source>
</reference>
<protein>
    <recommendedName>
        <fullName evidence="4">FAR-17a/AIG1-like protein</fullName>
    </recommendedName>
</protein>